<gene>
    <name evidence="1" type="ORF">ALEPTO_LOCUS12709</name>
</gene>
<reference evidence="1" key="1">
    <citation type="submission" date="2021-06" db="EMBL/GenBank/DDBJ databases">
        <authorList>
            <person name="Kallberg Y."/>
            <person name="Tangrot J."/>
            <person name="Rosling A."/>
        </authorList>
    </citation>
    <scope>NUCLEOTIDE SEQUENCE</scope>
    <source>
        <strain evidence="1">FL130A</strain>
    </source>
</reference>
<comment type="caution">
    <text evidence="1">The sequence shown here is derived from an EMBL/GenBank/DDBJ whole genome shotgun (WGS) entry which is preliminary data.</text>
</comment>
<evidence type="ECO:0000313" key="2">
    <source>
        <dbReference type="Proteomes" id="UP000789508"/>
    </source>
</evidence>
<keyword evidence="2" id="KW-1185">Reference proteome</keyword>
<dbReference type="AlphaFoldDB" id="A0A9N9NHW6"/>
<name>A0A9N9NHW6_9GLOM</name>
<accession>A0A9N9NHW6</accession>
<protein>
    <submittedName>
        <fullName evidence="1">6159_t:CDS:1</fullName>
    </submittedName>
</protein>
<dbReference type="Proteomes" id="UP000789508">
    <property type="component" value="Unassembled WGS sequence"/>
</dbReference>
<sequence length="92" mass="10313">MIVTAIGIFICSRPIFCPSNTTTRFADWVNIIVKEIPSNKPIKSAEGVVAYLTKYLAKSFSMRANLEQAEKSGLLSGMKIYKFFQTSYGDHK</sequence>
<proteinExistence type="predicted"/>
<dbReference type="EMBL" id="CAJVPS010031647">
    <property type="protein sequence ID" value="CAG8733603.1"/>
    <property type="molecule type" value="Genomic_DNA"/>
</dbReference>
<feature type="non-terminal residue" evidence="1">
    <location>
        <position position="92"/>
    </location>
</feature>
<feature type="non-terminal residue" evidence="1">
    <location>
        <position position="1"/>
    </location>
</feature>
<organism evidence="1 2">
    <name type="scientific">Ambispora leptoticha</name>
    <dbReference type="NCBI Taxonomy" id="144679"/>
    <lineage>
        <taxon>Eukaryota</taxon>
        <taxon>Fungi</taxon>
        <taxon>Fungi incertae sedis</taxon>
        <taxon>Mucoromycota</taxon>
        <taxon>Glomeromycotina</taxon>
        <taxon>Glomeromycetes</taxon>
        <taxon>Archaeosporales</taxon>
        <taxon>Ambisporaceae</taxon>
        <taxon>Ambispora</taxon>
    </lineage>
</organism>
<evidence type="ECO:0000313" key="1">
    <source>
        <dbReference type="EMBL" id="CAG8733603.1"/>
    </source>
</evidence>